<dbReference type="InterPro" id="IPR007963">
    <property type="entry name" value="Peptidase_M61_catalytic"/>
</dbReference>
<accession>A0ABV2CKL9</accession>
<feature type="domain" description="PDZ" evidence="1">
    <location>
        <begin position="470"/>
        <end position="551"/>
    </location>
</feature>
<dbReference type="Gene3D" id="2.60.40.3650">
    <property type="match status" value="1"/>
</dbReference>
<protein>
    <submittedName>
        <fullName evidence="2">PDZ domain-containing protein</fullName>
    </submittedName>
</protein>
<organism evidence="2 3">
    <name type="scientific">Uliginosibacterium paludis</name>
    <dbReference type="NCBI Taxonomy" id="1615952"/>
    <lineage>
        <taxon>Bacteria</taxon>
        <taxon>Pseudomonadati</taxon>
        <taxon>Pseudomonadota</taxon>
        <taxon>Betaproteobacteria</taxon>
        <taxon>Rhodocyclales</taxon>
        <taxon>Zoogloeaceae</taxon>
        <taxon>Uliginosibacterium</taxon>
    </lineage>
</organism>
<proteinExistence type="predicted"/>
<dbReference type="SUPFAM" id="SSF55486">
    <property type="entry name" value="Metalloproteases ('zincins'), catalytic domain"/>
    <property type="match status" value="1"/>
</dbReference>
<evidence type="ECO:0000313" key="2">
    <source>
        <dbReference type="EMBL" id="MET1488439.1"/>
    </source>
</evidence>
<dbReference type="PIRSF" id="PIRSF016493">
    <property type="entry name" value="Glycyl_aminpptds"/>
    <property type="match status" value="1"/>
</dbReference>
<dbReference type="InterPro" id="IPR001478">
    <property type="entry name" value="PDZ"/>
</dbReference>
<dbReference type="InterPro" id="IPR040756">
    <property type="entry name" value="Peptidase_M61_N"/>
</dbReference>
<gene>
    <name evidence="2" type="ORF">ABVT11_01270</name>
</gene>
<dbReference type="SUPFAM" id="SSF50156">
    <property type="entry name" value="PDZ domain-like"/>
    <property type="match status" value="1"/>
</dbReference>
<dbReference type="InterPro" id="IPR036034">
    <property type="entry name" value="PDZ_sf"/>
</dbReference>
<dbReference type="RefSeq" id="WP_345926556.1">
    <property type="nucleotide sequence ID" value="NZ_JBDIVF010000003.1"/>
</dbReference>
<dbReference type="InterPro" id="IPR027268">
    <property type="entry name" value="Peptidase_M4/M1_CTD_sf"/>
</dbReference>
<dbReference type="Gene3D" id="1.10.390.10">
    <property type="entry name" value="Neutral Protease Domain 2"/>
    <property type="match status" value="1"/>
</dbReference>
<evidence type="ECO:0000313" key="3">
    <source>
        <dbReference type="Proteomes" id="UP001548590"/>
    </source>
</evidence>
<keyword evidence="3" id="KW-1185">Reference proteome</keyword>
<dbReference type="SMART" id="SM00228">
    <property type="entry name" value="PDZ"/>
    <property type="match status" value="1"/>
</dbReference>
<reference evidence="2 3" key="1">
    <citation type="submission" date="2024-07" db="EMBL/GenBank/DDBJ databases">
        <title>Uliginosibacterium paludis KCTC:42655.</title>
        <authorList>
            <person name="Kim M.K."/>
        </authorList>
    </citation>
    <scope>NUCLEOTIDE SEQUENCE [LARGE SCALE GENOMIC DNA]</scope>
    <source>
        <strain evidence="2 3">KCTC 42655</strain>
    </source>
</reference>
<dbReference type="Pfam" id="PF17899">
    <property type="entry name" value="Peptidase_M61_N"/>
    <property type="match status" value="1"/>
</dbReference>
<dbReference type="EMBL" id="JBEWLZ010000001">
    <property type="protein sequence ID" value="MET1488439.1"/>
    <property type="molecule type" value="Genomic_DNA"/>
</dbReference>
<evidence type="ECO:0000259" key="1">
    <source>
        <dbReference type="PROSITE" id="PS50106"/>
    </source>
</evidence>
<dbReference type="Gene3D" id="2.30.42.10">
    <property type="match status" value="1"/>
</dbReference>
<dbReference type="InterPro" id="IPR024191">
    <property type="entry name" value="Peptidase_M61"/>
</dbReference>
<dbReference type="Pfam" id="PF05299">
    <property type="entry name" value="Peptidase_M61"/>
    <property type="match status" value="1"/>
</dbReference>
<dbReference type="PROSITE" id="PS50106">
    <property type="entry name" value="PDZ"/>
    <property type="match status" value="1"/>
</dbReference>
<dbReference type="Proteomes" id="UP001548590">
    <property type="component" value="Unassembled WGS sequence"/>
</dbReference>
<comment type="caution">
    <text evidence="2">The sequence shown here is derived from an EMBL/GenBank/DDBJ whole genome shotgun (WGS) entry which is preliminary data.</text>
</comment>
<name>A0ABV2CKL9_9RHOO</name>
<sequence length="589" mass="64624">MTIEYRVEAMNPQAHLFRVTLAVPEPSLEGEVLRLPAWIPGSYMIREFARNIVELKASQGERSVALTQLDKHSWQTAPLKAGAALTVQATIYAWDLSVRCAHLDESHGFFNGTQLFLQVAGRETETHRVEICRPAGEAFAAWKVATTLPAVGRRSVDKAGFGLREAPDYDTLVDHPVEMGSWQSVKFEACGVPHEMVVTGVARFDTARLAADLKKTCESVIRFFGKTPPFSRYLFMTLAVGDGYGGLEHRDSTALICSRNDLPVIGDSSTSDGYRTFLGLCSHEYFHAWNVKRIKPAAFVPYALDRENHTRLLWVFEGFTSYYDDLALVRGGLISQGEYLSLLAKTVTAVERNPGRLHQSVAQSSFDAWTKYYRQDENSPNAIVSYYQKGSLVALGLDLLIRTKTAGAKSLDDVMRHLWRHYGEGSSGVPEGAMPAIVKEATGVDVRREIARWAEGCEDVPLARLLKPFGVTLSRKAAARISGLGIRTKAEGTVLKLANVIEGGSAQAAGLSAGDELVALNGLRVTAGNLDSLLARCQTGETLDLLVFRRDELRHFKPVLEAPRLEECALGLDAGSAKSLGLRNAWLKG</sequence>